<keyword evidence="8" id="KW-1185">Reference proteome</keyword>
<dbReference type="PROSITE" id="PS50126">
    <property type="entry name" value="S1"/>
    <property type="match status" value="4"/>
</dbReference>
<dbReference type="NCBIfam" id="NF000907">
    <property type="entry name" value="PRK00087.1"/>
    <property type="match status" value="1"/>
</dbReference>
<dbReference type="CDD" id="cd13944">
    <property type="entry name" value="lytB_ispH"/>
    <property type="match status" value="1"/>
</dbReference>
<feature type="binding site" evidence="5">
    <location>
        <position position="122"/>
    </location>
    <ligand>
        <name>dimethylallyl diphosphate</name>
        <dbReference type="ChEBI" id="CHEBI:57623"/>
    </ligand>
</feature>
<feature type="binding site" evidence="5">
    <location>
        <position position="122"/>
    </location>
    <ligand>
        <name>isopentenyl diphosphate</name>
        <dbReference type="ChEBI" id="CHEBI:128769"/>
    </ligand>
</feature>
<evidence type="ECO:0000313" key="7">
    <source>
        <dbReference type="EMBL" id="SUP40637.1"/>
    </source>
</evidence>
<dbReference type="PRINTS" id="PR00681">
    <property type="entry name" value="RIBOSOMALS1"/>
</dbReference>
<evidence type="ECO:0000256" key="3">
    <source>
        <dbReference type="ARBA" id="ARBA00023004"/>
    </source>
</evidence>
<keyword evidence="2 5" id="KW-0479">Metal-binding</keyword>
<feature type="domain" description="S1 motif" evidence="6">
    <location>
        <begin position="394"/>
        <end position="446"/>
    </location>
</feature>
<feature type="binding site" evidence="5">
    <location>
        <position position="218"/>
    </location>
    <ligand>
        <name>dimethylallyl diphosphate</name>
        <dbReference type="ChEBI" id="CHEBI:57623"/>
    </ligand>
</feature>
<feature type="binding site" evidence="5">
    <location>
        <position position="94"/>
    </location>
    <ligand>
        <name>[4Fe-4S] cluster</name>
        <dbReference type="ChEBI" id="CHEBI:49883"/>
    </ligand>
</feature>
<comment type="caution">
    <text evidence="5">Lacks conserved residue(s) required for the propagation of feature annotation.</text>
</comment>
<name>A0A380NH89_9FIRM</name>
<comment type="catalytic activity">
    <reaction evidence="5">
        <text>isopentenyl diphosphate + 2 oxidized [2Fe-2S]-[ferredoxin] + H2O = (2E)-4-hydroxy-3-methylbut-2-enyl diphosphate + 2 reduced [2Fe-2S]-[ferredoxin] + 2 H(+)</text>
        <dbReference type="Rhea" id="RHEA:24488"/>
        <dbReference type="Rhea" id="RHEA-COMP:10000"/>
        <dbReference type="Rhea" id="RHEA-COMP:10001"/>
        <dbReference type="ChEBI" id="CHEBI:15377"/>
        <dbReference type="ChEBI" id="CHEBI:15378"/>
        <dbReference type="ChEBI" id="CHEBI:33737"/>
        <dbReference type="ChEBI" id="CHEBI:33738"/>
        <dbReference type="ChEBI" id="CHEBI:128753"/>
        <dbReference type="ChEBI" id="CHEBI:128769"/>
        <dbReference type="EC" id="1.17.7.4"/>
    </reaction>
</comment>
<dbReference type="Gene3D" id="3.40.1010.20">
    <property type="entry name" value="4-hydroxy-3-methylbut-2-enyl diphosphate reductase, catalytic domain"/>
    <property type="match status" value="2"/>
</dbReference>
<keyword evidence="4 5" id="KW-0411">Iron-sulfur</keyword>
<keyword evidence="3 5" id="KW-0408">Iron</keyword>
<dbReference type="GO" id="GO:0003676">
    <property type="term" value="F:nucleic acid binding"/>
    <property type="evidence" value="ECO:0007669"/>
    <property type="project" value="InterPro"/>
</dbReference>
<evidence type="ECO:0000256" key="4">
    <source>
        <dbReference type="ARBA" id="ARBA00023014"/>
    </source>
</evidence>
<feature type="binding site" evidence="5">
    <location>
        <position position="40"/>
    </location>
    <ligand>
        <name>isopentenyl diphosphate</name>
        <dbReference type="ChEBI" id="CHEBI:128769"/>
    </ligand>
</feature>
<feature type="binding site" evidence="5">
    <location>
        <position position="72"/>
    </location>
    <ligand>
        <name>isopentenyl diphosphate</name>
        <dbReference type="ChEBI" id="CHEBI:128769"/>
    </ligand>
</feature>
<dbReference type="UniPathway" id="UPA00059">
    <property type="reaction ID" value="UER00105"/>
</dbReference>
<reference evidence="7 8" key="1">
    <citation type="submission" date="2018-06" db="EMBL/GenBank/DDBJ databases">
        <authorList>
            <consortium name="Pathogen Informatics"/>
            <person name="Doyle S."/>
        </authorList>
    </citation>
    <scope>NUCLEOTIDE SEQUENCE [LARGE SCALE GENOMIC DNA]</scope>
    <source>
        <strain evidence="7 8">NCTC12020</strain>
    </source>
</reference>
<comment type="function">
    <text evidence="5">Catalyzes the conversion of 1-hydroxy-2-methyl-2-(E)-butenyl 4-diphosphate (HMBPP) into a mixture of isopentenyl diphosphate (IPP) and dimethylallyl diphosphate (DMAPP). Acts in the terminal step of the DOXP/MEP pathway for isoprenoid precursor biosynthesis.</text>
</comment>
<dbReference type="NCBIfam" id="NF002187">
    <property type="entry name" value="PRK01045.1-1"/>
    <property type="match status" value="1"/>
</dbReference>
<feature type="binding site" evidence="5">
    <location>
        <position position="260"/>
    </location>
    <ligand>
        <name>dimethylallyl diphosphate</name>
        <dbReference type="ChEBI" id="CHEBI:57623"/>
    </ligand>
</feature>
<dbReference type="EC" id="1.17.7.4" evidence="5"/>
<comment type="cofactor">
    <cofactor evidence="5">
        <name>[4Fe-4S] cluster</name>
        <dbReference type="ChEBI" id="CHEBI:49883"/>
    </cofactor>
    <text evidence="5">Binds 1 [4Fe-4S] cluster per subunit.</text>
</comment>
<dbReference type="GO" id="GO:0050992">
    <property type="term" value="P:dimethylallyl diphosphate biosynthetic process"/>
    <property type="evidence" value="ECO:0007669"/>
    <property type="project" value="UniProtKB-UniRule"/>
</dbReference>
<dbReference type="InterPro" id="IPR035104">
    <property type="entry name" value="Ribosomal_protein_S1-like"/>
</dbReference>
<evidence type="ECO:0000256" key="5">
    <source>
        <dbReference type="HAMAP-Rule" id="MF_00191"/>
    </source>
</evidence>
<dbReference type="Pfam" id="PF00575">
    <property type="entry name" value="S1"/>
    <property type="match status" value="4"/>
</dbReference>
<feature type="binding site" evidence="5">
    <location>
        <position position="40"/>
    </location>
    <ligand>
        <name>(2E)-4-hydroxy-3-methylbut-2-enyl diphosphate</name>
        <dbReference type="ChEBI" id="CHEBI:128753"/>
    </ligand>
</feature>
<feature type="domain" description="S1 motif" evidence="6">
    <location>
        <begin position="293"/>
        <end position="362"/>
    </location>
</feature>
<feature type="binding site" evidence="5">
    <location>
        <position position="218"/>
    </location>
    <ligand>
        <name>isopentenyl diphosphate</name>
        <dbReference type="ChEBI" id="CHEBI:128769"/>
    </ligand>
</feature>
<evidence type="ECO:0000259" key="6">
    <source>
        <dbReference type="PROSITE" id="PS50126"/>
    </source>
</evidence>
<dbReference type="EMBL" id="UHIO01000001">
    <property type="protein sequence ID" value="SUP40637.1"/>
    <property type="molecule type" value="Genomic_DNA"/>
</dbReference>
<feature type="binding site" evidence="5">
    <location>
        <position position="216"/>
    </location>
    <ligand>
        <name>isopentenyl diphosphate</name>
        <dbReference type="ChEBI" id="CHEBI:128769"/>
    </ligand>
</feature>
<feature type="active site" description="Proton donor" evidence="5">
    <location>
        <position position="124"/>
    </location>
</feature>
<feature type="domain" description="S1 motif" evidence="6">
    <location>
        <begin position="552"/>
        <end position="621"/>
    </location>
</feature>
<feature type="binding site" evidence="5">
    <location>
        <position position="188"/>
    </location>
    <ligand>
        <name>[4Fe-4S] cluster</name>
        <dbReference type="ChEBI" id="CHEBI:49883"/>
    </ligand>
</feature>
<feature type="binding site" evidence="5">
    <location>
        <position position="12"/>
    </location>
    <ligand>
        <name>[4Fe-4S] cluster</name>
        <dbReference type="ChEBI" id="CHEBI:49883"/>
    </ligand>
</feature>
<dbReference type="NCBIfam" id="TIGR00216">
    <property type="entry name" value="ispH_lytB"/>
    <property type="match status" value="1"/>
</dbReference>
<dbReference type="SMART" id="SM00316">
    <property type="entry name" value="S1"/>
    <property type="match status" value="4"/>
</dbReference>
<feature type="binding site" evidence="5">
    <location>
        <position position="260"/>
    </location>
    <ligand>
        <name>(2E)-4-hydroxy-3-methylbut-2-enyl diphosphate</name>
        <dbReference type="ChEBI" id="CHEBI:128753"/>
    </ligand>
</feature>
<feature type="binding site" evidence="5">
    <location>
        <position position="216"/>
    </location>
    <ligand>
        <name>(2E)-4-hydroxy-3-methylbut-2-enyl diphosphate</name>
        <dbReference type="ChEBI" id="CHEBI:128753"/>
    </ligand>
</feature>
<comment type="pathway">
    <text evidence="5">Isoprenoid biosynthesis; isopentenyl diphosphate biosynthesis via DXP pathway; isopentenyl diphosphate from 1-deoxy-D-xylulose 5-phosphate: step 6/6.</text>
</comment>
<dbReference type="GO" id="GO:0046872">
    <property type="term" value="F:metal ion binding"/>
    <property type="evidence" value="ECO:0007669"/>
    <property type="project" value="UniProtKB-KW"/>
</dbReference>
<proteinExistence type="inferred from homology"/>
<keyword evidence="1 5" id="KW-0004">4Fe-4S</keyword>
<sequence>MEIRIAENCGFCYGVKRAVNMAQDTSNHLDHSYTLGPIIHNPQVVANLENHGVYAVDSLDEIPKGTVIIRSHGVGPAIYEEATDKGLHVVDATCPHVKKAQQDAKSVIDSGMSLVILGEKKHPEVISINLWAQNKGIVIESEEEAKILPFVENRGVVVQTTFSQFKFQSIIDILEKKTQNLKVFKTICTATQERQNSAVDLAKTVDLMIVVGGKNSGNTNRLAEVCRDVGCTTYHIETAAELELAWFNQVNTVGVTAGASTPDWIIKEVIDTMNEFEELLAKEADWAEDFKKGTVVEGTVVEVDDDKAYVSFGYKTEATLNRTEIAYPAPASAKDVLKNGDHIKAVIMNHIKEDNPIYLSITRLAKDEDWQYVQEAQEKDEPIICKGVDAIPAGLVVTVKSLRGFIPLSQGDVHFVKSLDSLVGTEFEAKVLEIDEKKNRLVLSRRAVLEVARQAKLEEALKNINVGDNYKGIVRKIMPYGAFVDIGGIEGLLHISDISWHKIKRVEDVLTVGQEIEVKLQSFDAESNKLSLSLKALTKSPWDVAEETIKVGDVLTGKVVRLVAYGAFVAVNDDIQGLLHISQITKQRNAKVEDYLTRGREVEVKVISLNKDEKKLGLALTELMEPVESADSDAE</sequence>
<dbReference type="CDD" id="cd04465">
    <property type="entry name" value="S1_RPS1_repeat_ec2_hs2"/>
    <property type="match status" value="1"/>
</dbReference>
<comment type="pathway">
    <text evidence="5">Isoprenoid biosynthesis; dimethylallyl diphosphate biosynthesis; dimethylallyl diphosphate from (2E)-4-hydroxy-3-methylbutenyl diphosphate: step 1/1.</text>
</comment>
<feature type="binding site" evidence="5">
    <location>
        <position position="216"/>
    </location>
    <ligand>
        <name>dimethylallyl diphosphate</name>
        <dbReference type="ChEBI" id="CHEBI:57623"/>
    </ligand>
</feature>
<feature type="binding site" evidence="5">
    <location>
        <position position="72"/>
    </location>
    <ligand>
        <name>(2E)-4-hydroxy-3-methylbut-2-enyl diphosphate</name>
        <dbReference type="ChEBI" id="CHEBI:128753"/>
    </ligand>
</feature>
<comment type="similarity">
    <text evidence="5">Belongs to the IspH family.</text>
</comment>
<dbReference type="PANTHER" id="PTHR30426">
    <property type="entry name" value="4-HYDROXY-3-METHYLBUT-2-ENYL DIPHOSPHATE REDUCTASE"/>
    <property type="match status" value="1"/>
</dbReference>
<dbReference type="AlphaFoldDB" id="A0A380NH89"/>
<accession>A0A380NH89</accession>
<dbReference type="PANTHER" id="PTHR30426:SF0">
    <property type="entry name" value="4-HYDROXY-3-METHYLBUT-2-ENYL DIPHOSPHATE REDUCTASE"/>
    <property type="match status" value="1"/>
</dbReference>
<dbReference type="GO" id="GO:0051745">
    <property type="term" value="F:4-hydroxy-3-methylbut-2-enyl diphosphate reductase activity"/>
    <property type="evidence" value="ECO:0007669"/>
    <property type="project" value="UniProtKB-UniRule"/>
</dbReference>
<dbReference type="Proteomes" id="UP000255367">
    <property type="component" value="Unassembled WGS sequence"/>
</dbReference>
<keyword evidence="5 7" id="KW-0560">Oxidoreductase</keyword>
<dbReference type="Pfam" id="PF02401">
    <property type="entry name" value="LYTB"/>
    <property type="match status" value="1"/>
</dbReference>
<dbReference type="HAMAP" id="MF_00191">
    <property type="entry name" value="IspH"/>
    <property type="match status" value="1"/>
</dbReference>
<gene>
    <name evidence="5 7" type="primary">ispH</name>
    <name evidence="7" type="ORF">NCTC12020_00349</name>
</gene>
<evidence type="ECO:0000256" key="2">
    <source>
        <dbReference type="ARBA" id="ARBA00022723"/>
    </source>
</evidence>
<feature type="binding site" evidence="5">
    <location>
        <position position="72"/>
    </location>
    <ligand>
        <name>dimethylallyl diphosphate</name>
        <dbReference type="ChEBI" id="CHEBI:57623"/>
    </ligand>
</feature>
<organism evidence="7 8">
    <name type="scientific">Veillonella criceti</name>
    <dbReference type="NCBI Taxonomy" id="103891"/>
    <lineage>
        <taxon>Bacteria</taxon>
        <taxon>Bacillati</taxon>
        <taxon>Bacillota</taxon>
        <taxon>Negativicutes</taxon>
        <taxon>Veillonellales</taxon>
        <taxon>Veillonellaceae</taxon>
        <taxon>Veillonella</taxon>
    </lineage>
</organism>
<evidence type="ECO:0000256" key="1">
    <source>
        <dbReference type="ARBA" id="ARBA00022485"/>
    </source>
</evidence>
<dbReference type="InterPro" id="IPR012340">
    <property type="entry name" value="NA-bd_OB-fold"/>
</dbReference>
<feature type="binding site" evidence="5">
    <location>
        <position position="160"/>
    </location>
    <ligand>
        <name>(2E)-4-hydroxy-3-methylbut-2-enyl diphosphate</name>
        <dbReference type="ChEBI" id="CHEBI:128753"/>
    </ligand>
</feature>
<dbReference type="OrthoDB" id="9804077at2"/>
<feature type="binding site" evidence="5">
    <location>
        <position position="218"/>
    </location>
    <ligand>
        <name>(2E)-4-hydroxy-3-methylbut-2-enyl diphosphate</name>
        <dbReference type="ChEBI" id="CHEBI:128753"/>
    </ligand>
</feature>
<dbReference type="UniPathway" id="UPA00056">
    <property type="reaction ID" value="UER00097"/>
</dbReference>
<dbReference type="SUPFAM" id="SSF50249">
    <property type="entry name" value="Nucleic acid-binding proteins"/>
    <property type="match status" value="4"/>
</dbReference>
<feature type="binding site" evidence="5">
    <location>
        <position position="40"/>
    </location>
    <ligand>
        <name>dimethylallyl diphosphate</name>
        <dbReference type="ChEBI" id="CHEBI:57623"/>
    </ligand>
</feature>
<evidence type="ECO:0000313" key="8">
    <source>
        <dbReference type="Proteomes" id="UP000255367"/>
    </source>
</evidence>
<dbReference type="GO" id="GO:0016114">
    <property type="term" value="P:terpenoid biosynthetic process"/>
    <property type="evidence" value="ECO:0007669"/>
    <property type="project" value="UniProtKB-UniRule"/>
</dbReference>
<feature type="domain" description="S1 motif" evidence="6">
    <location>
        <begin position="467"/>
        <end position="535"/>
    </location>
</feature>
<feature type="binding site" evidence="5">
    <location>
        <position position="260"/>
    </location>
    <ligand>
        <name>isopentenyl diphosphate</name>
        <dbReference type="ChEBI" id="CHEBI:128769"/>
    </ligand>
</feature>
<dbReference type="InterPro" id="IPR003029">
    <property type="entry name" value="S1_domain"/>
</dbReference>
<keyword evidence="5" id="KW-0414">Isoprene biosynthesis</keyword>
<protein>
    <recommendedName>
        <fullName evidence="5">4-hydroxy-3-methylbut-2-enyl diphosphate reductase</fullName>
        <shortName evidence="5">HMBPP reductase</shortName>
        <ecNumber evidence="5">1.17.7.4</ecNumber>
    </recommendedName>
</protein>
<comment type="catalytic activity">
    <reaction evidence="5">
        <text>dimethylallyl diphosphate + 2 oxidized [2Fe-2S]-[ferredoxin] + H2O = (2E)-4-hydroxy-3-methylbut-2-enyl diphosphate + 2 reduced [2Fe-2S]-[ferredoxin] + 2 H(+)</text>
        <dbReference type="Rhea" id="RHEA:24825"/>
        <dbReference type="Rhea" id="RHEA-COMP:10000"/>
        <dbReference type="Rhea" id="RHEA-COMP:10001"/>
        <dbReference type="ChEBI" id="CHEBI:15377"/>
        <dbReference type="ChEBI" id="CHEBI:15378"/>
        <dbReference type="ChEBI" id="CHEBI:33737"/>
        <dbReference type="ChEBI" id="CHEBI:33738"/>
        <dbReference type="ChEBI" id="CHEBI:57623"/>
        <dbReference type="ChEBI" id="CHEBI:128753"/>
        <dbReference type="EC" id="1.17.7.4"/>
    </reaction>
</comment>
<dbReference type="Gene3D" id="3.40.50.11270">
    <property type="match status" value="1"/>
</dbReference>
<dbReference type="CDD" id="cd05688">
    <property type="entry name" value="S1_RPS1_repeat_ec3"/>
    <property type="match status" value="1"/>
</dbReference>
<dbReference type="GO" id="GO:0051539">
    <property type="term" value="F:4 iron, 4 sulfur cluster binding"/>
    <property type="evidence" value="ECO:0007669"/>
    <property type="project" value="UniProtKB-UniRule"/>
</dbReference>
<dbReference type="GO" id="GO:0019288">
    <property type="term" value="P:isopentenyl diphosphate biosynthetic process, methylerythritol 4-phosphate pathway"/>
    <property type="evidence" value="ECO:0007669"/>
    <property type="project" value="UniProtKB-UniRule"/>
</dbReference>
<dbReference type="RefSeq" id="WP_115309603.1">
    <property type="nucleotide sequence ID" value="NZ_UHIO01000001.1"/>
</dbReference>
<dbReference type="Gene3D" id="2.40.50.140">
    <property type="entry name" value="Nucleic acid-binding proteins"/>
    <property type="match status" value="4"/>
</dbReference>
<feature type="binding site" evidence="5">
    <location>
        <position position="122"/>
    </location>
    <ligand>
        <name>(2E)-4-hydroxy-3-methylbut-2-enyl diphosphate</name>
        <dbReference type="ChEBI" id="CHEBI:128753"/>
    </ligand>
</feature>
<dbReference type="InterPro" id="IPR003451">
    <property type="entry name" value="LytB/IspH"/>
</dbReference>